<comment type="caution">
    <text evidence="1">The sequence shown here is derived from an EMBL/GenBank/DDBJ whole genome shotgun (WGS) entry which is preliminary data.</text>
</comment>
<dbReference type="EMBL" id="AFRT01003790">
    <property type="protein sequence ID" value="ELU36282.1"/>
    <property type="molecule type" value="Genomic_DNA"/>
</dbReference>
<evidence type="ECO:0000313" key="1">
    <source>
        <dbReference type="EMBL" id="ELU36282.1"/>
    </source>
</evidence>
<name>L8WHV1_THACA</name>
<dbReference type="HOGENOM" id="CLU_2293583_0_0_1"/>
<accession>L8WHV1</accession>
<protein>
    <submittedName>
        <fullName evidence="1">Uncharacterized protein</fullName>
    </submittedName>
</protein>
<dbReference type="AlphaFoldDB" id="L8WHV1"/>
<organism evidence="1 2">
    <name type="scientific">Thanatephorus cucumeris (strain AG1-IA)</name>
    <name type="common">Rice sheath blight fungus</name>
    <name type="synonym">Rhizoctonia solani</name>
    <dbReference type="NCBI Taxonomy" id="983506"/>
    <lineage>
        <taxon>Eukaryota</taxon>
        <taxon>Fungi</taxon>
        <taxon>Dikarya</taxon>
        <taxon>Basidiomycota</taxon>
        <taxon>Agaricomycotina</taxon>
        <taxon>Agaricomycetes</taxon>
        <taxon>Cantharellales</taxon>
        <taxon>Ceratobasidiaceae</taxon>
        <taxon>Rhizoctonia</taxon>
        <taxon>Rhizoctonia solani AG-1</taxon>
    </lineage>
</organism>
<reference evidence="1 2" key="1">
    <citation type="journal article" date="2013" name="Nat. Commun.">
        <title>The evolution and pathogenic mechanisms of the rice sheath blight pathogen.</title>
        <authorList>
            <person name="Zheng A."/>
            <person name="Lin R."/>
            <person name="Xu L."/>
            <person name="Qin P."/>
            <person name="Tang C."/>
            <person name="Ai P."/>
            <person name="Zhang D."/>
            <person name="Liu Y."/>
            <person name="Sun Z."/>
            <person name="Feng H."/>
            <person name="Wang Y."/>
            <person name="Chen Y."/>
            <person name="Liang X."/>
            <person name="Fu R."/>
            <person name="Li Q."/>
            <person name="Zhang J."/>
            <person name="Yu X."/>
            <person name="Xie Z."/>
            <person name="Ding L."/>
            <person name="Guan P."/>
            <person name="Tang J."/>
            <person name="Liang Y."/>
            <person name="Wang S."/>
            <person name="Deng Q."/>
            <person name="Li S."/>
            <person name="Zhu J."/>
            <person name="Wang L."/>
            <person name="Liu H."/>
            <person name="Li P."/>
        </authorList>
    </citation>
    <scope>NUCLEOTIDE SEQUENCE [LARGE SCALE GENOMIC DNA]</scope>
    <source>
        <strain evidence="2">AG-1 IA</strain>
    </source>
</reference>
<gene>
    <name evidence="1" type="ORF">AG1IA_09688</name>
</gene>
<proteinExistence type="predicted"/>
<dbReference type="Proteomes" id="UP000011668">
    <property type="component" value="Unassembled WGS sequence"/>
</dbReference>
<keyword evidence="2" id="KW-1185">Reference proteome</keyword>
<evidence type="ECO:0000313" key="2">
    <source>
        <dbReference type="Proteomes" id="UP000011668"/>
    </source>
</evidence>
<sequence length="101" mass="10994">MMDVQMPKGVAVSYDDGPGSWVCSDVAGQSISASSVNPVGCLCFVPHDRVVYCTYLSKLVAVNKQSFAKIMDTNPMDPRSEVMSERLCFIDDATQTSGWGY</sequence>